<dbReference type="InterPro" id="IPR015797">
    <property type="entry name" value="NUDIX_hydrolase-like_dom_sf"/>
</dbReference>
<dbReference type="GeneID" id="43640000"/>
<dbReference type="OrthoDB" id="447842at2759"/>
<dbReference type="GO" id="GO:0006203">
    <property type="term" value="P:dGTP catabolic process"/>
    <property type="evidence" value="ECO:0007669"/>
    <property type="project" value="TreeGrafter"/>
</dbReference>
<evidence type="ECO:0000259" key="1">
    <source>
        <dbReference type="PROSITE" id="PS51462"/>
    </source>
</evidence>
<evidence type="ECO:0000313" key="2">
    <source>
        <dbReference type="EMBL" id="KAE8133186.1"/>
    </source>
</evidence>
<dbReference type="PANTHER" id="PTHR16099">
    <property type="entry name" value="8-OXO-DGTP DIPHOSPHATES NUDT15"/>
    <property type="match status" value="1"/>
</dbReference>
<accession>A0A5N6SEP2</accession>
<protein>
    <submittedName>
        <fullName evidence="2">NUDIX hydrolase domain-like protein</fullName>
    </submittedName>
</protein>
<feature type="domain" description="Nudix hydrolase" evidence="1">
    <location>
        <begin position="8"/>
        <end position="146"/>
    </location>
</feature>
<dbReference type="GO" id="GO:0005829">
    <property type="term" value="C:cytosol"/>
    <property type="evidence" value="ECO:0007669"/>
    <property type="project" value="TreeGrafter"/>
</dbReference>
<dbReference type="GO" id="GO:0035539">
    <property type="term" value="F:8-oxo-7,8-dihydrodeoxyguanosine triphosphate pyrophosphatase activity"/>
    <property type="evidence" value="ECO:0007669"/>
    <property type="project" value="TreeGrafter"/>
</dbReference>
<dbReference type="Gene3D" id="3.90.79.10">
    <property type="entry name" value="Nucleoside Triphosphate Pyrophosphohydrolase"/>
    <property type="match status" value="1"/>
</dbReference>
<keyword evidence="3" id="KW-1185">Reference proteome</keyword>
<proteinExistence type="predicted"/>
<dbReference type="SUPFAM" id="SSF55811">
    <property type="entry name" value="Nudix"/>
    <property type="match status" value="1"/>
</dbReference>
<evidence type="ECO:0000313" key="3">
    <source>
        <dbReference type="Proteomes" id="UP000325672"/>
    </source>
</evidence>
<dbReference type="FunFam" id="3.90.79.10:FF:000060">
    <property type="entry name" value="Nudix hydrolase 1"/>
    <property type="match status" value="1"/>
</dbReference>
<name>A0A5N6SEP2_ASPPS</name>
<reference evidence="2 3" key="1">
    <citation type="submission" date="2019-04" db="EMBL/GenBank/DDBJ databases">
        <title>Friends and foes A comparative genomics study of 23 Aspergillus species from section Flavi.</title>
        <authorList>
            <consortium name="DOE Joint Genome Institute"/>
            <person name="Kjaerbolling I."/>
            <person name="Vesth T."/>
            <person name="Frisvad J.C."/>
            <person name="Nybo J.L."/>
            <person name="Theobald S."/>
            <person name="Kildgaard S."/>
            <person name="Isbrandt T."/>
            <person name="Kuo A."/>
            <person name="Sato A."/>
            <person name="Lyhne E.K."/>
            <person name="Kogle M.E."/>
            <person name="Wiebenga A."/>
            <person name="Kun R.S."/>
            <person name="Lubbers R.J."/>
            <person name="Makela M.R."/>
            <person name="Barry K."/>
            <person name="Chovatia M."/>
            <person name="Clum A."/>
            <person name="Daum C."/>
            <person name="Haridas S."/>
            <person name="He G."/>
            <person name="LaButti K."/>
            <person name="Lipzen A."/>
            <person name="Mondo S."/>
            <person name="Riley R."/>
            <person name="Salamov A."/>
            <person name="Simmons B.A."/>
            <person name="Magnuson J.K."/>
            <person name="Henrissat B."/>
            <person name="Mortensen U.H."/>
            <person name="Larsen T.O."/>
            <person name="Devries R.P."/>
            <person name="Grigoriev I.V."/>
            <person name="Machida M."/>
            <person name="Baker S.E."/>
            <person name="Andersen M.R."/>
        </authorList>
    </citation>
    <scope>NUCLEOTIDE SEQUENCE [LARGE SCALE GENOMIC DNA]</scope>
    <source>
        <strain evidence="2 3">CBS 117625</strain>
    </source>
</reference>
<dbReference type="RefSeq" id="XP_031909249.1">
    <property type="nucleotide sequence ID" value="XM_032055790.1"/>
</dbReference>
<dbReference type="PROSITE" id="PS51462">
    <property type="entry name" value="NUDIX"/>
    <property type="match status" value="1"/>
</dbReference>
<dbReference type="CDD" id="cd04678">
    <property type="entry name" value="NUDIX_MTH2_Nudt15"/>
    <property type="match status" value="1"/>
</dbReference>
<dbReference type="EMBL" id="ML743620">
    <property type="protein sequence ID" value="KAE8133186.1"/>
    <property type="molecule type" value="Genomic_DNA"/>
</dbReference>
<dbReference type="AlphaFoldDB" id="A0A5N6SEP2"/>
<gene>
    <name evidence="2" type="ORF">BDV38DRAFT_259093</name>
</gene>
<sequence length="206" mass="23281">MDKNGKKVVRTGVNVFVFNKKGQFVMGLRKGSHGEGTWGLPGGHIDFEEESLEACAKREIHEETGFNIEDIEFLTVTNDVFKEEKEKKHYTTNFFAAKLEGGTGDAELKEPHKCDGWKWFTWEDVKELYEAQDAAEKAGRVSEFEGEKLFLPTMNLFRQRAKIHPLEAYNGIMRNENKKSVVDSVSDLLSAHDSLDECCNGGVKAD</sequence>
<dbReference type="InterPro" id="IPR000086">
    <property type="entry name" value="NUDIX_hydrolase_dom"/>
</dbReference>
<dbReference type="Pfam" id="PF00293">
    <property type="entry name" value="NUDIX"/>
    <property type="match status" value="1"/>
</dbReference>
<organism evidence="2 3">
    <name type="scientific">Aspergillus pseudotamarii</name>
    <dbReference type="NCBI Taxonomy" id="132259"/>
    <lineage>
        <taxon>Eukaryota</taxon>
        <taxon>Fungi</taxon>
        <taxon>Dikarya</taxon>
        <taxon>Ascomycota</taxon>
        <taxon>Pezizomycotina</taxon>
        <taxon>Eurotiomycetes</taxon>
        <taxon>Eurotiomycetidae</taxon>
        <taxon>Eurotiales</taxon>
        <taxon>Aspergillaceae</taxon>
        <taxon>Aspergillus</taxon>
        <taxon>Aspergillus subgen. Circumdati</taxon>
    </lineage>
</organism>
<dbReference type="PANTHER" id="PTHR16099:SF5">
    <property type="entry name" value="NUCLEOTIDE TRIPHOSPHATE DIPHOSPHATASE NUDT15"/>
    <property type="match status" value="1"/>
</dbReference>
<keyword evidence="2" id="KW-0378">Hydrolase</keyword>
<dbReference type="Proteomes" id="UP000325672">
    <property type="component" value="Unassembled WGS sequence"/>
</dbReference>